<dbReference type="SUPFAM" id="SSF51182">
    <property type="entry name" value="RmlC-like cupins"/>
    <property type="match status" value="1"/>
</dbReference>
<comment type="cofactor">
    <cofactor evidence="3">
        <name>Zn(2+)</name>
        <dbReference type="ChEBI" id="CHEBI:29105"/>
    </cofactor>
    <text evidence="3">Binds 1 zinc ion per subunit.</text>
</comment>
<evidence type="ECO:0000259" key="5">
    <source>
        <dbReference type="Pfam" id="PF20511"/>
    </source>
</evidence>
<dbReference type="Pfam" id="PF20511">
    <property type="entry name" value="PMI_typeI_cat"/>
    <property type="match status" value="1"/>
</dbReference>
<dbReference type="EMBL" id="QRYQ01000005">
    <property type="protein sequence ID" value="RGU92600.1"/>
    <property type="molecule type" value="Genomic_DNA"/>
</dbReference>
<feature type="binding site" evidence="3">
    <location>
        <position position="91"/>
    </location>
    <ligand>
        <name>Zn(2+)</name>
        <dbReference type="ChEBI" id="CHEBI:29105"/>
    </ligand>
</feature>
<accession>A0A395WAZ4</accession>
<feature type="binding site" evidence="3">
    <location>
        <position position="165"/>
    </location>
    <ligand>
        <name>Zn(2+)</name>
        <dbReference type="ChEBI" id="CHEBI:29105"/>
    </ligand>
</feature>
<dbReference type="Proteomes" id="UP000265489">
    <property type="component" value="Unassembled WGS sequence"/>
</dbReference>
<dbReference type="AlphaFoldDB" id="A0A395WAZ4"/>
<sequence>MKPFLLEPIPDYTIWGTNHISKARGIDEDYGTWWEVSAHPYCSNKIVGTDKTLMEMIQENPNEVLGKGYTLHETLRLAYLDTKDALSIQVHPEDDYALEHSNDYGKYESWYILDAKPGATLVAGTTINDADEIKNALMNNDVEKYLNKVEVHKGDYIIIPSGMLHALGKDILALEVGTNSNTTYRFYDYNRKGKDGKTRPLHVKESFDVTDFNLKPTFVPQKHETHRIGDCPNFTVDEVYADSDITLTCNEHYMILSNIDSDCTIVWNSEEIVLPQYDSLFVPFASKKITIKQGAHLLVSNPRKD</sequence>
<dbReference type="InterPro" id="IPR014710">
    <property type="entry name" value="RmlC-like_jellyroll"/>
</dbReference>
<keyword evidence="1 3" id="KW-0479">Metal-binding</keyword>
<evidence type="ECO:0000256" key="2">
    <source>
        <dbReference type="ARBA" id="ARBA00022833"/>
    </source>
</evidence>
<keyword evidence="2 3" id="KW-0862">Zinc</keyword>
<dbReference type="PIRSF" id="PIRSF036894">
    <property type="entry name" value="PMI_Firm_short"/>
    <property type="match status" value="1"/>
</dbReference>
<protein>
    <recommendedName>
        <fullName evidence="5">Phosphomannose isomerase type I catalytic domain-containing protein</fullName>
    </recommendedName>
</protein>
<dbReference type="GO" id="GO:0008270">
    <property type="term" value="F:zinc ion binding"/>
    <property type="evidence" value="ECO:0007669"/>
    <property type="project" value="InterPro"/>
</dbReference>
<evidence type="ECO:0000256" key="4">
    <source>
        <dbReference type="PIRSR" id="PIRSR036894-2"/>
    </source>
</evidence>
<reference evidence="6 7" key="1">
    <citation type="submission" date="2018-08" db="EMBL/GenBank/DDBJ databases">
        <title>A genome reference for cultivated species of the human gut microbiota.</title>
        <authorList>
            <person name="Zou Y."/>
            <person name="Xue W."/>
            <person name="Luo G."/>
        </authorList>
    </citation>
    <scope>NUCLEOTIDE SEQUENCE [LARGE SCALE GENOMIC DNA]</scope>
    <source>
        <strain evidence="6 7">AF15-20</strain>
    </source>
</reference>
<dbReference type="InterPro" id="IPR046457">
    <property type="entry name" value="PMI_typeI_cat"/>
</dbReference>
<feature type="binding site" evidence="3">
    <location>
        <position position="108"/>
    </location>
    <ligand>
        <name>Zn(2+)</name>
        <dbReference type="ChEBI" id="CHEBI:29105"/>
    </ligand>
</feature>
<dbReference type="Gene3D" id="2.60.120.10">
    <property type="entry name" value="Jelly Rolls"/>
    <property type="match status" value="2"/>
</dbReference>
<dbReference type="PANTHER" id="PTHR42742">
    <property type="entry name" value="TRANSCRIPTIONAL REPRESSOR MPRA"/>
    <property type="match status" value="1"/>
</dbReference>
<feature type="domain" description="Phosphomannose isomerase type I catalytic" evidence="5">
    <location>
        <begin position="27"/>
        <end position="107"/>
    </location>
</feature>
<proteinExistence type="predicted"/>
<evidence type="ECO:0000256" key="1">
    <source>
        <dbReference type="ARBA" id="ARBA00022723"/>
    </source>
</evidence>
<dbReference type="GO" id="GO:0004476">
    <property type="term" value="F:mannose-6-phosphate isomerase activity"/>
    <property type="evidence" value="ECO:0007669"/>
    <property type="project" value="InterPro"/>
</dbReference>
<feature type="active site" evidence="4">
    <location>
        <position position="185"/>
    </location>
</feature>
<evidence type="ECO:0000313" key="6">
    <source>
        <dbReference type="EMBL" id="RGU92600.1"/>
    </source>
</evidence>
<organism evidence="6 7">
    <name type="scientific">Holdemanella biformis</name>
    <dbReference type="NCBI Taxonomy" id="1735"/>
    <lineage>
        <taxon>Bacteria</taxon>
        <taxon>Bacillati</taxon>
        <taxon>Bacillota</taxon>
        <taxon>Erysipelotrichia</taxon>
        <taxon>Erysipelotrichales</taxon>
        <taxon>Erysipelotrichaceae</taxon>
        <taxon>Holdemanella</taxon>
    </lineage>
</organism>
<comment type="caution">
    <text evidence="6">The sequence shown here is derived from an EMBL/GenBank/DDBJ whole genome shotgun (WGS) entry which is preliminary data.</text>
</comment>
<dbReference type="RefSeq" id="WP_118324863.1">
    <property type="nucleotide sequence ID" value="NZ_CATXNH010000070.1"/>
</dbReference>
<dbReference type="CDD" id="cd07010">
    <property type="entry name" value="cupin_PMI_type_I_N_bac"/>
    <property type="match status" value="1"/>
</dbReference>
<dbReference type="GO" id="GO:0005975">
    <property type="term" value="P:carbohydrate metabolic process"/>
    <property type="evidence" value="ECO:0007669"/>
    <property type="project" value="InterPro"/>
</dbReference>
<name>A0A395WAZ4_9FIRM</name>
<evidence type="ECO:0000313" key="7">
    <source>
        <dbReference type="Proteomes" id="UP000265489"/>
    </source>
</evidence>
<evidence type="ECO:0000256" key="3">
    <source>
        <dbReference type="PIRSR" id="PIRSR036894-1"/>
    </source>
</evidence>
<dbReference type="InterPro" id="IPR051804">
    <property type="entry name" value="Carb_Metab_Reg_Kinase/Isom"/>
</dbReference>
<dbReference type="PANTHER" id="PTHR42742:SF3">
    <property type="entry name" value="FRUCTOKINASE"/>
    <property type="match status" value="1"/>
</dbReference>
<dbReference type="InterPro" id="IPR011051">
    <property type="entry name" value="RmlC_Cupin_sf"/>
</dbReference>
<dbReference type="GeneID" id="66579529"/>
<gene>
    <name evidence="6" type="ORF">DWW32_04070</name>
</gene>
<dbReference type="InterPro" id="IPR014628">
    <property type="entry name" value="Man6P_isomerase_Firm_short"/>
</dbReference>